<evidence type="ECO:0000313" key="2">
    <source>
        <dbReference type="EMBL" id="GIY83433.1"/>
    </source>
</evidence>
<comment type="caution">
    <text evidence="2">The sequence shown here is derived from an EMBL/GenBank/DDBJ whole genome shotgun (WGS) entry which is preliminary data.</text>
</comment>
<feature type="region of interest" description="Disordered" evidence="1">
    <location>
        <begin position="1"/>
        <end position="47"/>
    </location>
</feature>
<reference evidence="2 3" key="1">
    <citation type="submission" date="2021-06" db="EMBL/GenBank/DDBJ databases">
        <title>Caerostris extrusa draft genome.</title>
        <authorList>
            <person name="Kono N."/>
            <person name="Arakawa K."/>
        </authorList>
    </citation>
    <scope>NUCLEOTIDE SEQUENCE [LARGE SCALE GENOMIC DNA]</scope>
</reference>
<feature type="region of interest" description="Disordered" evidence="1">
    <location>
        <begin position="86"/>
        <end position="105"/>
    </location>
</feature>
<organism evidence="2 3">
    <name type="scientific">Caerostris extrusa</name>
    <name type="common">Bark spider</name>
    <name type="synonym">Caerostris bankana</name>
    <dbReference type="NCBI Taxonomy" id="172846"/>
    <lineage>
        <taxon>Eukaryota</taxon>
        <taxon>Metazoa</taxon>
        <taxon>Ecdysozoa</taxon>
        <taxon>Arthropoda</taxon>
        <taxon>Chelicerata</taxon>
        <taxon>Arachnida</taxon>
        <taxon>Araneae</taxon>
        <taxon>Araneomorphae</taxon>
        <taxon>Entelegynae</taxon>
        <taxon>Araneoidea</taxon>
        <taxon>Araneidae</taxon>
        <taxon>Caerostris</taxon>
    </lineage>
</organism>
<proteinExistence type="predicted"/>
<keyword evidence="3" id="KW-1185">Reference proteome</keyword>
<gene>
    <name evidence="2" type="ORF">CEXT_367431</name>
</gene>
<evidence type="ECO:0000313" key="3">
    <source>
        <dbReference type="Proteomes" id="UP001054945"/>
    </source>
</evidence>
<evidence type="ECO:0000256" key="1">
    <source>
        <dbReference type="SAM" id="MobiDB-lite"/>
    </source>
</evidence>
<dbReference type="AlphaFoldDB" id="A0AAV4WPH0"/>
<dbReference type="Proteomes" id="UP001054945">
    <property type="component" value="Unassembled WGS sequence"/>
</dbReference>
<protein>
    <submittedName>
        <fullName evidence="2">Uncharacterized protein</fullName>
    </submittedName>
</protein>
<dbReference type="EMBL" id="BPLR01016385">
    <property type="protein sequence ID" value="GIY83433.1"/>
    <property type="molecule type" value="Genomic_DNA"/>
</dbReference>
<sequence length="105" mass="11051">MNAKDSFVHLNDTPKGPKKLLNDTPIKGSKGLMGPKKLLNGTPKNDTAIKDPGGLMADAAPVHGGAQELYGSAWQHGVARLRRCRIPRPPASSGRSSSTQVGPVE</sequence>
<name>A0AAV4WPH0_CAEEX</name>
<accession>A0AAV4WPH0</accession>